<feature type="transmembrane region" description="Helical" evidence="9">
    <location>
        <begin position="12"/>
        <end position="30"/>
    </location>
</feature>
<dbReference type="GO" id="GO:0005576">
    <property type="term" value="C:extracellular region"/>
    <property type="evidence" value="ECO:0007669"/>
    <property type="project" value="UniProtKB-SubCell"/>
</dbReference>
<keyword evidence="4" id="KW-0732">Signal</keyword>
<evidence type="ECO:0000256" key="8">
    <source>
        <dbReference type="ARBA" id="ARBA00023180"/>
    </source>
</evidence>
<proteinExistence type="predicted"/>
<gene>
    <name evidence="11" type="ORF">HJG59_004511</name>
</gene>
<keyword evidence="12" id="KW-1185">Reference proteome</keyword>
<dbReference type="SUPFAM" id="SSF90188">
    <property type="entry name" value="Somatomedin B domain"/>
    <property type="match status" value="2"/>
</dbReference>
<dbReference type="PROSITE" id="PS50958">
    <property type="entry name" value="SMB_2"/>
    <property type="match status" value="2"/>
</dbReference>
<dbReference type="GO" id="GO:0046872">
    <property type="term" value="F:metal ion binding"/>
    <property type="evidence" value="ECO:0007669"/>
    <property type="project" value="UniProtKB-KW"/>
</dbReference>
<feature type="domain" description="SMB" evidence="10">
    <location>
        <begin position="99"/>
        <end position="143"/>
    </location>
</feature>
<keyword evidence="7" id="KW-1015">Disulfide bond</keyword>
<protein>
    <submittedName>
        <fullName evidence="11">Ectonucleotide pyrophosphatase/phosphodiesterase 2</fullName>
    </submittedName>
</protein>
<dbReference type="Proteomes" id="UP000550707">
    <property type="component" value="Unassembled WGS sequence"/>
</dbReference>
<dbReference type="PANTHER" id="PTHR22917:SF6">
    <property type="entry name" value="EG:8D8.2 PROTEIN-RELATED"/>
    <property type="match status" value="1"/>
</dbReference>
<dbReference type="PRINTS" id="PR00022">
    <property type="entry name" value="SOMATOMEDINB"/>
</dbReference>
<dbReference type="PANTHER" id="PTHR22917">
    <property type="entry name" value="HEMOPEXIN DOMAIN-CONTAINING PROTEIN"/>
    <property type="match status" value="1"/>
</dbReference>
<keyword evidence="2" id="KW-0964">Secreted</keyword>
<dbReference type="PROSITE" id="PS00524">
    <property type="entry name" value="SMB_1"/>
    <property type="match status" value="1"/>
</dbReference>
<dbReference type="GO" id="GO:0005044">
    <property type="term" value="F:scavenger receptor activity"/>
    <property type="evidence" value="ECO:0007669"/>
    <property type="project" value="InterPro"/>
</dbReference>
<dbReference type="InterPro" id="IPR020436">
    <property type="entry name" value="SMB_chordata"/>
</dbReference>
<feature type="domain" description="SMB" evidence="10">
    <location>
        <begin position="55"/>
        <end position="98"/>
    </location>
</feature>
<dbReference type="Pfam" id="PF01033">
    <property type="entry name" value="Somatomedin_B"/>
    <property type="match status" value="2"/>
</dbReference>
<organism evidence="11 12">
    <name type="scientific">Molossus molossus</name>
    <name type="common">Pallas' mastiff bat</name>
    <name type="synonym">Vespertilio molossus</name>
    <dbReference type="NCBI Taxonomy" id="27622"/>
    <lineage>
        <taxon>Eukaryota</taxon>
        <taxon>Metazoa</taxon>
        <taxon>Chordata</taxon>
        <taxon>Craniata</taxon>
        <taxon>Vertebrata</taxon>
        <taxon>Euteleostomi</taxon>
        <taxon>Mammalia</taxon>
        <taxon>Eutheria</taxon>
        <taxon>Laurasiatheria</taxon>
        <taxon>Chiroptera</taxon>
        <taxon>Yangochiroptera</taxon>
        <taxon>Molossidae</taxon>
        <taxon>Molossus</taxon>
    </lineage>
</organism>
<keyword evidence="9" id="KW-0812">Transmembrane</keyword>
<keyword evidence="3" id="KW-0479">Metal-binding</keyword>
<dbReference type="FunFam" id="4.10.410.20:FF:000001">
    <property type="entry name" value="Ectonucleotide pyrophosphatase/phosphodiesterase family member 2"/>
    <property type="match status" value="1"/>
</dbReference>
<dbReference type="InterPro" id="IPR051298">
    <property type="entry name" value="Heme_transport/Cell_adhesion"/>
</dbReference>
<evidence type="ECO:0000256" key="6">
    <source>
        <dbReference type="ARBA" id="ARBA00022801"/>
    </source>
</evidence>
<keyword evidence="6" id="KW-0378">Hydrolase</keyword>
<dbReference type="FunFam" id="4.10.410.20:FF:000002">
    <property type="entry name" value="Ectonucleotide pyrophosphatase/phosphodiesterase family member 2"/>
    <property type="match status" value="1"/>
</dbReference>
<keyword evidence="9" id="KW-0472">Membrane</keyword>
<dbReference type="InterPro" id="IPR001212">
    <property type="entry name" value="Somatomedin_B_dom"/>
</dbReference>
<evidence type="ECO:0000256" key="3">
    <source>
        <dbReference type="ARBA" id="ARBA00022723"/>
    </source>
</evidence>
<evidence type="ECO:0000256" key="4">
    <source>
        <dbReference type="ARBA" id="ARBA00022729"/>
    </source>
</evidence>
<evidence type="ECO:0000256" key="2">
    <source>
        <dbReference type="ARBA" id="ARBA00022525"/>
    </source>
</evidence>
<name>A0A7J8DTA2_MOLMO</name>
<comment type="subcellular location">
    <subcellularLocation>
        <location evidence="1">Secreted</location>
    </subcellularLocation>
</comment>
<evidence type="ECO:0000256" key="1">
    <source>
        <dbReference type="ARBA" id="ARBA00004613"/>
    </source>
</evidence>
<dbReference type="Gene3D" id="4.10.410.20">
    <property type="match status" value="2"/>
</dbReference>
<dbReference type="InterPro" id="IPR036024">
    <property type="entry name" value="Somatomedin_B-like_dom_sf"/>
</dbReference>
<dbReference type="EMBL" id="JACASF010000016">
    <property type="protein sequence ID" value="KAF6426265.1"/>
    <property type="molecule type" value="Genomic_DNA"/>
</dbReference>
<evidence type="ECO:0000256" key="9">
    <source>
        <dbReference type="SAM" id="Phobius"/>
    </source>
</evidence>
<dbReference type="AlphaFoldDB" id="A0A7J8DTA2"/>
<reference evidence="11 12" key="1">
    <citation type="journal article" date="2020" name="Nature">
        <title>Six reference-quality genomes reveal evolution of bat adaptations.</title>
        <authorList>
            <person name="Jebb D."/>
            <person name="Huang Z."/>
            <person name="Pippel M."/>
            <person name="Hughes G.M."/>
            <person name="Lavrichenko K."/>
            <person name="Devanna P."/>
            <person name="Winkler S."/>
            <person name="Jermiin L.S."/>
            <person name="Skirmuntt E.C."/>
            <person name="Katzourakis A."/>
            <person name="Burkitt-Gray L."/>
            <person name="Ray D.A."/>
            <person name="Sullivan K.A.M."/>
            <person name="Roscito J.G."/>
            <person name="Kirilenko B.M."/>
            <person name="Davalos L.M."/>
            <person name="Corthals A.P."/>
            <person name="Power M.L."/>
            <person name="Jones G."/>
            <person name="Ransome R.D."/>
            <person name="Dechmann D.K.N."/>
            <person name="Locatelli A.G."/>
            <person name="Puechmaille S.J."/>
            <person name="Fedrigo O."/>
            <person name="Jarvis E.D."/>
            <person name="Hiller M."/>
            <person name="Vernes S.C."/>
            <person name="Myers E.W."/>
            <person name="Teeling E.C."/>
        </authorList>
    </citation>
    <scope>NUCLEOTIDE SEQUENCE [LARGE SCALE GENOMIC DNA]</scope>
    <source>
        <strain evidence="11">MMolMol1</strain>
        <tissue evidence="11">Muscle</tissue>
    </source>
</reference>
<comment type="caution">
    <text evidence="11">The sequence shown here is derived from an EMBL/GenBank/DDBJ whole genome shotgun (WGS) entry which is preliminary data.</text>
</comment>
<evidence type="ECO:0000256" key="5">
    <source>
        <dbReference type="ARBA" id="ARBA00022737"/>
    </source>
</evidence>
<sequence length="217" mass="24403">MARSSVFHSHQVISLFTFAIGANVCLGFTANRIKRAEGWDEGPPTVLSDSPWTNTSGSCKGRCFELQEVGPPDCRCDNLCKSYSSCCHDFDELCLKTAGGWECTKDRCGEVRNEDNACHCSEDCLARGDCCTNYQVVCKGESHWVDDDCEEIKTPECPAGVLWHTLSLHEARVPDKDFPQLIHFGHWAVSRVTRNCRQFNVRPRVRRHFPSSRAGEI</sequence>
<dbReference type="GO" id="GO:0030247">
    <property type="term" value="F:polysaccharide binding"/>
    <property type="evidence" value="ECO:0007669"/>
    <property type="project" value="InterPro"/>
</dbReference>
<dbReference type="GO" id="GO:0016787">
    <property type="term" value="F:hydrolase activity"/>
    <property type="evidence" value="ECO:0007669"/>
    <property type="project" value="UniProtKB-KW"/>
</dbReference>
<evidence type="ECO:0000313" key="11">
    <source>
        <dbReference type="EMBL" id="KAF6426265.1"/>
    </source>
</evidence>
<evidence type="ECO:0000259" key="10">
    <source>
        <dbReference type="PROSITE" id="PS50958"/>
    </source>
</evidence>
<keyword evidence="9" id="KW-1133">Transmembrane helix</keyword>
<evidence type="ECO:0000256" key="7">
    <source>
        <dbReference type="ARBA" id="ARBA00023157"/>
    </source>
</evidence>
<evidence type="ECO:0000313" key="12">
    <source>
        <dbReference type="Proteomes" id="UP000550707"/>
    </source>
</evidence>
<dbReference type="GO" id="GO:0006955">
    <property type="term" value="P:immune response"/>
    <property type="evidence" value="ECO:0007669"/>
    <property type="project" value="InterPro"/>
</dbReference>
<accession>A0A7J8DTA2</accession>
<keyword evidence="5" id="KW-0677">Repeat</keyword>
<dbReference type="SMART" id="SM00201">
    <property type="entry name" value="SO"/>
    <property type="match status" value="2"/>
</dbReference>
<keyword evidence="8" id="KW-0325">Glycoprotein</keyword>